<reference evidence="1 2" key="1">
    <citation type="submission" date="2020-08" db="EMBL/GenBank/DDBJ databases">
        <title>Sequencing the genomes of 1000 actinobacteria strains.</title>
        <authorList>
            <person name="Klenk H.-P."/>
        </authorList>
    </citation>
    <scope>NUCLEOTIDE SEQUENCE [LARGE SCALE GENOMIC DNA]</scope>
    <source>
        <strain evidence="1 2">DSM 20146</strain>
    </source>
</reference>
<protein>
    <submittedName>
        <fullName evidence="1">Uncharacterized protein</fullName>
    </submittedName>
</protein>
<dbReference type="RefSeq" id="WP_155829166.1">
    <property type="nucleotide sequence ID" value="NZ_JACHVP010000003.1"/>
</dbReference>
<dbReference type="Proteomes" id="UP000538196">
    <property type="component" value="Unassembled WGS sequence"/>
</dbReference>
<evidence type="ECO:0000313" key="2">
    <source>
        <dbReference type="Proteomes" id="UP000538196"/>
    </source>
</evidence>
<name>A0A7W4UXA1_LEIAQ</name>
<organism evidence="1 2">
    <name type="scientific">Leifsonia aquatica</name>
    <name type="common">Corynebacterium aquaticum</name>
    <dbReference type="NCBI Taxonomy" id="144185"/>
    <lineage>
        <taxon>Bacteria</taxon>
        <taxon>Bacillati</taxon>
        <taxon>Actinomycetota</taxon>
        <taxon>Actinomycetes</taxon>
        <taxon>Micrococcales</taxon>
        <taxon>Microbacteriaceae</taxon>
        <taxon>Leifsonia</taxon>
    </lineage>
</organism>
<dbReference type="AlphaFoldDB" id="A0A7W4UXA1"/>
<dbReference type="EMBL" id="JACHVP010000003">
    <property type="protein sequence ID" value="MBB2968009.1"/>
    <property type="molecule type" value="Genomic_DNA"/>
</dbReference>
<keyword evidence="2" id="KW-1185">Reference proteome</keyword>
<gene>
    <name evidence="1" type="ORF">FHX33_002779</name>
</gene>
<evidence type="ECO:0000313" key="1">
    <source>
        <dbReference type="EMBL" id="MBB2968009.1"/>
    </source>
</evidence>
<comment type="caution">
    <text evidence="1">The sequence shown here is derived from an EMBL/GenBank/DDBJ whole genome shotgun (WGS) entry which is preliminary data.</text>
</comment>
<sequence length="428" mass="47523">MNEYTGAARPRVLAVGLTPEEIDAIRPLAGSVCQADGIYDVHPEEHDVLFHTEADFNDASHLFSRRVVFASPPQLEQTGYVSGFAPTSGGVRLSTRSRTQHKPARDFDISPYAREHNLESLVRRSCVPDEGKDYTGFTLPVYPDRTERALLTERLNSPLVLAALLETAVGEEKTDSAFWLPAIARNALGEWARVAFAHWRKTTPELFPETAEWLTSDEWGAPTELEARRELAAFEEEELRRRQSAEARRGQLTHEIAREVPAGEAWRALLTATGNELVSAVKEALEAIGFAVIDADSLPQHSGKKREDLRVNDGEWTALVEVKGYFGAAKSNDLQQLTAASATYAVLEHALPDSLWYIVNQYREMDPAQRPLALAGREEDLTAFAENHHLSLIDTTTLFRLRQKVVSGAISASEARAQMKEAVGRMLP</sequence>
<proteinExistence type="predicted"/>
<accession>A0A7W4UXA1</accession>